<dbReference type="GO" id="GO:0005789">
    <property type="term" value="C:endoplasmic reticulum membrane"/>
    <property type="evidence" value="ECO:0007669"/>
    <property type="project" value="UniProtKB-SubCell"/>
</dbReference>
<comment type="function">
    <text evidence="2">May be involved in the metabolism of insect hormones and in the breakdown of synthetic insecticides.</text>
</comment>
<dbReference type="InterPro" id="IPR017972">
    <property type="entry name" value="Cyt_P450_CS"/>
</dbReference>
<dbReference type="InParanoid" id="A0A7R8UEX7"/>
<keyword evidence="7 14" id="KW-0479">Metal-binding</keyword>
<keyword evidence="10 15" id="KW-0560">Oxidoreductase</keyword>
<evidence type="ECO:0000256" key="9">
    <source>
        <dbReference type="ARBA" id="ARBA00022848"/>
    </source>
</evidence>
<keyword evidence="9" id="KW-0492">Microsome</keyword>
<evidence type="ECO:0000256" key="2">
    <source>
        <dbReference type="ARBA" id="ARBA00003690"/>
    </source>
</evidence>
<accession>A0A7R8UEX7</accession>
<organism evidence="16 17">
    <name type="scientific">Hermetia illucens</name>
    <name type="common">Black soldier fly</name>
    <dbReference type="NCBI Taxonomy" id="343691"/>
    <lineage>
        <taxon>Eukaryota</taxon>
        <taxon>Metazoa</taxon>
        <taxon>Ecdysozoa</taxon>
        <taxon>Arthropoda</taxon>
        <taxon>Hexapoda</taxon>
        <taxon>Insecta</taxon>
        <taxon>Pterygota</taxon>
        <taxon>Neoptera</taxon>
        <taxon>Endopterygota</taxon>
        <taxon>Diptera</taxon>
        <taxon>Brachycera</taxon>
        <taxon>Stratiomyomorpha</taxon>
        <taxon>Stratiomyidae</taxon>
        <taxon>Hermetiinae</taxon>
        <taxon>Hermetia</taxon>
    </lineage>
</organism>
<evidence type="ECO:0000256" key="13">
    <source>
        <dbReference type="ARBA" id="ARBA00023136"/>
    </source>
</evidence>
<dbReference type="InterPro" id="IPR050476">
    <property type="entry name" value="Insect_CytP450_Detox"/>
</dbReference>
<keyword evidence="12 15" id="KW-0503">Monooxygenase</keyword>
<dbReference type="PROSITE" id="PS00086">
    <property type="entry name" value="CYTOCHROME_P450"/>
    <property type="match status" value="1"/>
</dbReference>
<evidence type="ECO:0000256" key="5">
    <source>
        <dbReference type="ARBA" id="ARBA00010617"/>
    </source>
</evidence>
<evidence type="ECO:0000313" key="17">
    <source>
        <dbReference type="Proteomes" id="UP000594454"/>
    </source>
</evidence>
<dbReference type="InterPro" id="IPR002401">
    <property type="entry name" value="Cyt_P450_E_grp-I"/>
</dbReference>
<evidence type="ECO:0000256" key="7">
    <source>
        <dbReference type="ARBA" id="ARBA00022723"/>
    </source>
</evidence>
<keyword evidence="8" id="KW-0256">Endoplasmic reticulum</keyword>
<evidence type="ECO:0000256" key="11">
    <source>
        <dbReference type="ARBA" id="ARBA00023004"/>
    </source>
</evidence>
<dbReference type="GO" id="GO:0005506">
    <property type="term" value="F:iron ion binding"/>
    <property type="evidence" value="ECO:0007669"/>
    <property type="project" value="InterPro"/>
</dbReference>
<dbReference type="Pfam" id="PF00067">
    <property type="entry name" value="p450"/>
    <property type="match status" value="1"/>
</dbReference>
<evidence type="ECO:0000256" key="6">
    <source>
        <dbReference type="ARBA" id="ARBA00022617"/>
    </source>
</evidence>
<dbReference type="InterPro" id="IPR036396">
    <property type="entry name" value="Cyt_P450_sf"/>
</dbReference>
<dbReference type="GO" id="GO:0004497">
    <property type="term" value="F:monooxygenase activity"/>
    <property type="evidence" value="ECO:0007669"/>
    <property type="project" value="UniProtKB-KW"/>
</dbReference>
<dbReference type="GO" id="GO:0016705">
    <property type="term" value="F:oxidoreductase activity, acting on paired donors, with incorporation or reduction of molecular oxygen"/>
    <property type="evidence" value="ECO:0007669"/>
    <property type="project" value="InterPro"/>
</dbReference>
<dbReference type="PRINTS" id="PR00463">
    <property type="entry name" value="EP450I"/>
</dbReference>
<dbReference type="SUPFAM" id="SSF48264">
    <property type="entry name" value="Cytochrome P450"/>
    <property type="match status" value="1"/>
</dbReference>
<name>A0A7R8UEX7_HERIL</name>
<feature type="binding site" description="axial binding residue" evidence="14">
    <location>
        <position position="51"/>
    </location>
    <ligand>
        <name>heme</name>
        <dbReference type="ChEBI" id="CHEBI:30413"/>
    </ligand>
    <ligandPart>
        <name>Fe</name>
        <dbReference type="ChEBI" id="CHEBI:18248"/>
    </ligandPart>
</feature>
<dbReference type="InterPro" id="IPR001128">
    <property type="entry name" value="Cyt_P450"/>
</dbReference>
<evidence type="ECO:0000256" key="12">
    <source>
        <dbReference type="ARBA" id="ARBA00023033"/>
    </source>
</evidence>
<keyword evidence="17" id="KW-1185">Reference proteome</keyword>
<proteinExistence type="inferred from homology"/>
<evidence type="ECO:0008006" key="18">
    <source>
        <dbReference type="Google" id="ProtNLM"/>
    </source>
</evidence>
<sequence length="106" mass="12371">MRTFIPVYSIHHDPDIYPNPEIFDPNRFTSEEKRKRHPMSFLGFGDGPRNCIGLRFGQMQTRVGLVTLLRKYRFKFCSKTLNPMKFSIDNPILGPDGGLWLKIENI</sequence>
<dbReference type="PANTHER" id="PTHR24292:SF54">
    <property type="entry name" value="CYP9F3-RELATED"/>
    <property type="match status" value="1"/>
</dbReference>
<gene>
    <name evidence="16" type="ORF">HERILL_LOCUS2756</name>
</gene>
<dbReference type="PANTHER" id="PTHR24292">
    <property type="entry name" value="CYTOCHROME P450"/>
    <property type="match status" value="1"/>
</dbReference>
<evidence type="ECO:0000256" key="15">
    <source>
        <dbReference type="RuleBase" id="RU000461"/>
    </source>
</evidence>
<dbReference type="GO" id="GO:0020037">
    <property type="term" value="F:heme binding"/>
    <property type="evidence" value="ECO:0007669"/>
    <property type="project" value="InterPro"/>
</dbReference>
<dbReference type="Gene3D" id="1.10.630.10">
    <property type="entry name" value="Cytochrome P450"/>
    <property type="match status" value="1"/>
</dbReference>
<evidence type="ECO:0000256" key="10">
    <source>
        <dbReference type="ARBA" id="ARBA00023002"/>
    </source>
</evidence>
<evidence type="ECO:0000256" key="3">
    <source>
        <dbReference type="ARBA" id="ARBA00004174"/>
    </source>
</evidence>
<dbReference type="Proteomes" id="UP000594454">
    <property type="component" value="Chromosome 1"/>
</dbReference>
<evidence type="ECO:0000256" key="4">
    <source>
        <dbReference type="ARBA" id="ARBA00004406"/>
    </source>
</evidence>
<evidence type="ECO:0000256" key="1">
    <source>
        <dbReference type="ARBA" id="ARBA00001971"/>
    </source>
</evidence>
<reference evidence="16 17" key="1">
    <citation type="submission" date="2020-11" db="EMBL/GenBank/DDBJ databases">
        <authorList>
            <person name="Wallbank WR R."/>
            <person name="Pardo Diaz C."/>
            <person name="Kozak K."/>
            <person name="Martin S."/>
            <person name="Jiggins C."/>
            <person name="Moest M."/>
            <person name="Warren A I."/>
            <person name="Generalovic N T."/>
            <person name="Byers J.R.P. K."/>
            <person name="Montejo-Kovacevich G."/>
            <person name="Yen C E."/>
        </authorList>
    </citation>
    <scope>NUCLEOTIDE SEQUENCE [LARGE SCALE GENOMIC DNA]</scope>
</reference>
<evidence type="ECO:0000256" key="14">
    <source>
        <dbReference type="PIRSR" id="PIRSR602401-1"/>
    </source>
</evidence>
<comment type="subcellular location">
    <subcellularLocation>
        <location evidence="4">Endoplasmic reticulum membrane</location>
        <topology evidence="4">Peripheral membrane protein</topology>
    </subcellularLocation>
    <subcellularLocation>
        <location evidence="3">Microsome membrane</location>
        <topology evidence="3">Peripheral membrane protein</topology>
    </subcellularLocation>
</comment>
<dbReference type="AlphaFoldDB" id="A0A7R8UEX7"/>
<dbReference type="EMBL" id="LR899009">
    <property type="protein sequence ID" value="CAD7079543.1"/>
    <property type="molecule type" value="Genomic_DNA"/>
</dbReference>
<keyword evidence="11 14" id="KW-0408">Iron</keyword>
<comment type="cofactor">
    <cofactor evidence="1 14">
        <name>heme</name>
        <dbReference type="ChEBI" id="CHEBI:30413"/>
    </cofactor>
</comment>
<comment type="similarity">
    <text evidence="5 15">Belongs to the cytochrome P450 family.</text>
</comment>
<protein>
    <recommendedName>
        <fullName evidence="18">Cytochrome P450</fullName>
    </recommendedName>
</protein>
<evidence type="ECO:0000313" key="16">
    <source>
        <dbReference type="EMBL" id="CAD7079543.1"/>
    </source>
</evidence>
<keyword evidence="6 14" id="KW-0349">Heme</keyword>
<keyword evidence="13" id="KW-0472">Membrane</keyword>
<evidence type="ECO:0000256" key="8">
    <source>
        <dbReference type="ARBA" id="ARBA00022824"/>
    </source>
</evidence>